<dbReference type="PROSITE" id="PS01229">
    <property type="entry name" value="COF_2"/>
    <property type="match status" value="1"/>
</dbReference>
<dbReference type="EMBL" id="LXFE01002257">
    <property type="protein sequence ID" value="OLL23125.1"/>
    <property type="molecule type" value="Genomic_DNA"/>
</dbReference>
<accession>A0A1U7LKE6</accession>
<dbReference type="PANTHER" id="PTHR43520:SF8">
    <property type="entry name" value="P-TYPE CU(+) TRANSPORTER"/>
    <property type="match status" value="1"/>
</dbReference>
<dbReference type="GO" id="GO:0016020">
    <property type="term" value="C:membrane"/>
    <property type="evidence" value="ECO:0007669"/>
    <property type="project" value="UniProtKB-SubCell"/>
</dbReference>
<evidence type="ECO:0000313" key="21">
    <source>
        <dbReference type="Proteomes" id="UP000186594"/>
    </source>
</evidence>
<evidence type="ECO:0000256" key="8">
    <source>
        <dbReference type="ARBA" id="ARBA00022741"/>
    </source>
</evidence>
<dbReference type="Gene3D" id="2.70.150.10">
    <property type="entry name" value="Calcium-transporting ATPase, cytoplasmic transduction domain A"/>
    <property type="match status" value="1"/>
</dbReference>
<keyword evidence="8 18" id="KW-0547">Nucleotide-binding</keyword>
<evidence type="ECO:0000256" key="13">
    <source>
        <dbReference type="ARBA" id="ARBA00022989"/>
    </source>
</evidence>
<evidence type="ECO:0000256" key="17">
    <source>
        <dbReference type="ARBA" id="ARBA00080126"/>
    </source>
</evidence>
<evidence type="ECO:0000256" key="12">
    <source>
        <dbReference type="ARBA" id="ARBA00022967"/>
    </source>
</evidence>
<evidence type="ECO:0000256" key="1">
    <source>
        <dbReference type="ARBA" id="ARBA00004127"/>
    </source>
</evidence>
<dbReference type="PRINTS" id="PR00119">
    <property type="entry name" value="CATATPASE"/>
</dbReference>
<dbReference type="InterPro" id="IPR036163">
    <property type="entry name" value="HMA_dom_sf"/>
</dbReference>
<keyword evidence="12" id="KW-1278">Translocase</keyword>
<dbReference type="NCBIfam" id="TIGR01494">
    <property type="entry name" value="ATPase_P-type"/>
    <property type="match status" value="1"/>
</dbReference>
<dbReference type="Pfam" id="PF00122">
    <property type="entry name" value="E1-E2_ATPase"/>
    <property type="match status" value="1"/>
</dbReference>
<feature type="transmembrane region" description="Helical" evidence="18">
    <location>
        <begin position="325"/>
        <end position="347"/>
    </location>
</feature>
<dbReference type="InterPro" id="IPR006121">
    <property type="entry name" value="HMA_dom"/>
</dbReference>
<dbReference type="GO" id="GO:0005507">
    <property type="term" value="F:copper ion binding"/>
    <property type="evidence" value="ECO:0007669"/>
    <property type="project" value="InterPro"/>
</dbReference>
<dbReference type="STRING" id="1198029.A0A1U7LKE6"/>
<dbReference type="NCBIfam" id="TIGR00003">
    <property type="entry name" value="copper ion binding protein"/>
    <property type="match status" value="2"/>
</dbReference>
<dbReference type="GO" id="GO:0043682">
    <property type="term" value="F:P-type divalent copper transporter activity"/>
    <property type="evidence" value="ECO:0007669"/>
    <property type="project" value="TreeGrafter"/>
</dbReference>
<dbReference type="FunFam" id="3.30.70.100:FF:000001">
    <property type="entry name" value="ATPase copper transporting beta"/>
    <property type="match status" value="3"/>
</dbReference>
<keyword evidence="11" id="KW-0460">Magnesium</keyword>
<dbReference type="FunFam" id="2.70.150.10:FF:000002">
    <property type="entry name" value="Copper-transporting ATPase 1, putative"/>
    <property type="match status" value="1"/>
</dbReference>
<dbReference type="GO" id="GO:0055070">
    <property type="term" value="P:copper ion homeostasis"/>
    <property type="evidence" value="ECO:0007669"/>
    <property type="project" value="TreeGrafter"/>
</dbReference>
<evidence type="ECO:0000256" key="14">
    <source>
        <dbReference type="ARBA" id="ARBA00023008"/>
    </source>
</evidence>
<dbReference type="GO" id="GO:0030003">
    <property type="term" value="P:intracellular monoatomic cation homeostasis"/>
    <property type="evidence" value="ECO:0007669"/>
    <property type="project" value="UniProtKB-ARBA"/>
</dbReference>
<dbReference type="GO" id="GO:0012505">
    <property type="term" value="C:endomembrane system"/>
    <property type="evidence" value="ECO:0007669"/>
    <property type="project" value="UniProtKB-SubCell"/>
</dbReference>
<dbReference type="InterPro" id="IPR023298">
    <property type="entry name" value="ATPase_P-typ_TM_dom_sf"/>
</dbReference>
<dbReference type="InterPro" id="IPR008250">
    <property type="entry name" value="ATPase_P-typ_transduc_dom_A_sf"/>
</dbReference>
<keyword evidence="16 18" id="KW-0472">Membrane</keyword>
<keyword evidence="5 18" id="KW-0812">Transmembrane</keyword>
<dbReference type="PANTHER" id="PTHR43520">
    <property type="entry name" value="ATP7, ISOFORM B"/>
    <property type="match status" value="1"/>
</dbReference>
<evidence type="ECO:0000256" key="16">
    <source>
        <dbReference type="ARBA" id="ARBA00023136"/>
    </source>
</evidence>
<dbReference type="AlphaFoldDB" id="A0A1U7LKE6"/>
<keyword evidence="14" id="KW-0186">Copper</keyword>
<dbReference type="CDD" id="cd00371">
    <property type="entry name" value="HMA"/>
    <property type="match status" value="3"/>
</dbReference>
<evidence type="ECO:0000256" key="9">
    <source>
        <dbReference type="ARBA" id="ARBA00022796"/>
    </source>
</evidence>
<feature type="transmembrane region" description="Helical" evidence="18">
    <location>
        <begin position="368"/>
        <end position="391"/>
    </location>
</feature>
<dbReference type="InterPro" id="IPR023299">
    <property type="entry name" value="ATPase_P-typ_cyto_dom_N"/>
</dbReference>
<dbReference type="OMA" id="HWMLPAW"/>
<dbReference type="GO" id="GO:0016887">
    <property type="term" value="F:ATP hydrolysis activity"/>
    <property type="evidence" value="ECO:0007669"/>
    <property type="project" value="InterPro"/>
</dbReference>
<dbReference type="SUPFAM" id="SSF81653">
    <property type="entry name" value="Calcium ATPase, transduction domain A"/>
    <property type="match status" value="1"/>
</dbReference>
<dbReference type="InterPro" id="IPR023214">
    <property type="entry name" value="HAD_sf"/>
</dbReference>
<dbReference type="SFLD" id="SFLDF00027">
    <property type="entry name" value="p-type_atpase"/>
    <property type="match status" value="1"/>
</dbReference>
<keyword evidence="6 18" id="KW-0479">Metal-binding</keyword>
<dbReference type="SUPFAM" id="SSF55008">
    <property type="entry name" value="HMA, heavy metal-associated domain"/>
    <property type="match status" value="3"/>
</dbReference>
<dbReference type="InterPro" id="IPR027256">
    <property type="entry name" value="P-typ_ATPase_IB"/>
</dbReference>
<dbReference type="SUPFAM" id="SSF81665">
    <property type="entry name" value="Calcium ATPase, transmembrane domain M"/>
    <property type="match status" value="1"/>
</dbReference>
<dbReference type="GO" id="GO:0005524">
    <property type="term" value="F:ATP binding"/>
    <property type="evidence" value="ECO:0007669"/>
    <property type="project" value="UniProtKB-UniRule"/>
</dbReference>
<evidence type="ECO:0000256" key="6">
    <source>
        <dbReference type="ARBA" id="ARBA00022723"/>
    </source>
</evidence>
<sequence>MFSTTSIPIYGMTCSSCVESVTGALESLAGVNSVTVSLQRSLATITYDSERVSKQQLIDGIQDAGFDATSRNLTAETPRPTRISCMSDIPLTPFVPRLASPRPWQTGLKKDEQQFTITTFSIKGMTCASCVASIERVVDTVNIQGLETFTVSLLAERGVATHLSSQCSAKRIRQIIEDAGFDTVIISSKEPVSGHDNYRAQSVTLKIFGMTCSSCVFSVENAILANEGVKEAMVNLATEEARIVFVGKPRIRQFVESIEAAGFDAIVADTADTNAQLESLARTKEIRMWKGQFIHCLIFAIPVFILGMVLPHFAWGRAFCATRIIFQGLTLGDLLCLVLTIPIQFGIATRFYRAAAKSLRHGMATMDVLVCLGTTAAFVYSIVAILISMMIPRHETPSTFFDTSTTLITFVTLGRYLENKAKGQTSAALSRLMSLTPSMATVINENSREEKKIPTELLQVDDVIILKPGSKIPADGLAISGQSFVDESMITGEAMPVQKSVGSTLIGGTVNGSGQIEYRVTRAGRDTKLAQIVQLVQEAQTSRAPIQRLADHIAGYFVPLVVILGAFTFVAWMFLSHVLKTPPPIFVEGHHGGKLMVCLQLCISVIVVACPCALGLSTPTAVMVGTGVGAQNGILFKGGSVLEAATRVTQIVFDKTGTITEGRMDVIQHVISSSTWSTTNMSALWWSMIASAEHSSEHPIGKAIVSAARKILHLTEEDLFPTSVSGFIATTGNGVECLVTFEGSTHGYQIMVGNQKYLESRKIYVPEHLLTGFAAQQQNLGRTCVFVAINGEYSGILSLSDKIKVDSRATIYNLKRMGYKVAMVTGDQRVTSLRIAQQVDILPSQIWSGITPQGKSEIIAKMQSNGEIVAMVGDGINDSPALATADVGIALASGTDVAMEAADVVLMRPHVIIDVLSSLDLACTIFRRIKMNLVWACGYNLIGIPVAMGVFLPLGFAMACSSVSVVCSSLLLKRWKRPEFSYDDDEINPARSNNTSIIRKLLDRNHGYQLVGADDAV</sequence>
<dbReference type="InterPro" id="IPR006122">
    <property type="entry name" value="HMA_Cu_ion-bd"/>
</dbReference>
<dbReference type="PROSITE" id="PS00154">
    <property type="entry name" value="ATPASE_E1_E2"/>
    <property type="match status" value="1"/>
</dbReference>
<evidence type="ECO:0000256" key="7">
    <source>
        <dbReference type="ARBA" id="ARBA00022737"/>
    </source>
</evidence>
<dbReference type="SUPFAM" id="SSF81660">
    <property type="entry name" value="Metal cation-transporting ATPase, ATP-binding domain N"/>
    <property type="match status" value="1"/>
</dbReference>
<dbReference type="InterPro" id="IPR044492">
    <property type="entry name" value="P_typ_ATPase_HD_dom"/>
</dbReference>
<dbReference type="EC" id="7.2.2.8" evidence="3"/>
<dbReference type="OrthoDB" id="432719at2759"/>
<dbReference type="Proteomes" id="UP000186594">
    <property type="component" value="Unassembled WGS sequence"/>
</dbReference>
<dbReference type="PRINTS" id="PR00942">
    <property type="entry name" value="CUATPASEI"/>
</dbReference>
<dbReference type="PROSITE" id="PS50846">
    <property type="entry name" value="HMA_2"/>
    <property type="match status" value="3"/>
</dbReference>
<feature type="transmembrane region" description="Helical" evidence="18">
    <location>
        <begin position="397"/>
        <end position="417"/>
    </location>
</feature>
<gene>
    <name evidence="20" type="ORF">NEOLI_002010</name>
</gene>
<dbReference type="Gene3D" id="3.40.1110.10">
    <property type="entry name" value="Calcium-transporting ATPase, cytoplasmic domain N"/>
    <property type="match status" value="1"/>
</dbReference>
<evidence type="ECO:0000256" key="10">
    <source>
        <dbReference type="ARBA" id="ARBA00022840"/>
    </source>
</evidence>
<evidence type="ECO:0000256" key="15">
    <source>
        <dbReference type="ARBA" id="ARBA00023065"/>
    </source>
</evidence>
<dbReference type="Pfam" id="PF00702">
    <property type="entry name" value="Hydrolase"/>
    <property type="match status" value="1"/>
</dbReference>
<organism evidence="20 21">
    <name type="scientific">Neolecta irregularis (strain DAH-3)</name>
    <dbReference type="NCBI Taxonomy" id="1198029"/>
    <lineage>
        <taxon>Eukaryota</taxon>
        <taxon>Fungi</taxon>
        <taxon>Dikarya</taxon>
        <taxon>Ascomycota</taxon>
        <taxon>Taphrinomycotina</taxon>
        <taxon>Neolectales</taxon>
        <taxon>Neolectaceae</taxon>
        <taxon>Neolecta</taxon>
    </lineage>
</organism>
<feature type="transmembrane region" description="Helical" evidence="18">
    <location>
        <begin position="931"/>
        <end position="948"/>
    </location>
</feature>
<dbReference type="NCBIfam" id="TIGR01525">
    <property type="entry name" value="ATPase-IB_hvy"/>
    <property type="match status" value="1"/>
</dbReference>
<keyword evidence="10 18" id="KW-0067">ATP-binding</keyword>
<keyword evidence="13 18" id="KW-1133">Transmembrane helix</keyword>
<evidence type="ECO:0000313" key="20">
    <source>
        <dbReference type="EMBL" id="OLL23125.1"/>
    </source>
</evidence>
<feature type="transmembrane region" description="Helical" evidence="18">
    <location>
        <begin position="594"/>
        <end position="616"/>
    </location>
</feature>
<dbReference type="SFLD" id="SFLDS00003">
    <property type="entry name" value="Haloacid_Dehalogenase"/>
    <property type="match status" value="1"/>
</dbReference>
<feature type="domain" description="HMA" evidence="19">
    <location>
        <begin position="201"/>
        <end position="266"/>
    </location>
</feature>
<dbReference type="Gene3D" id="3.40.50.1000">
    <property type="entry name" value="HAD superfamily/HAD-like"/>
    <property type="match status" value="1"/>
</dbReference>
<dbReference type="CDD" id="cd02094">
    <property type="entry name" value="P-type_ATPase_Cu-like"/>
    <property type="match status" value="1"/>
</dbReference>
<evidence type="ECO:0000256" key="5">
    <source>
        <dbReference type="ARBA" id="ARBA00022692"/>
    </source>
</evidence>
<feature type="transmembrane region" description="Helical" evidence="18">
    <location>
        <begin position="553"/>
        <end position="574"/>
    </location>
</feature>
<dbReference type="InterPro" id="IPR059000">
    <property type="entry name" value="ATPase_P-type_domA"/>
</dbReference>
<dbReference type="InterPro" id="IPR001757">
    <property type="entry name" value="P_typ_ATPase"/>
</dbReference>
<reference evidence="20 21" key="1">
    <citation type="submission" date="2016-04" db="EMBL/GenBank/DDBJ databases">
        <title>Evolutionary innovation and constraint leading to complex multicellularity in the Ascomycota.</title>
        <authorList>
            <person name="Cisse O."/>
            <person name="Nguyen A."/>
            <person name="Hewitt D.A."/>
            <person name="Jedd G."/>
            <person name="Stajich J.E."/>
        </authorList>
    </citation>
    <scope>NUCLEOTIDE SEQUENCE [LARGE SCALE GENOMIC DNA]</scope>
    <source>
        <strain evidence="20 21">DAH-3</strain>
    </source>
</reference>
<dbReference type="SUPFAM" id="SSF56784">
    <property type="entry name" value="HAD-like"/>
    <property type="match status" value="1"/>
</dbReference>
<dbReference type="Pfam" id="PF00403">
    <property type="entry name" value="HMA"/>
    <property type="match status" value="3"/>
</dbReference>
<feature type="transmembrane region" description="Helical" evidence="18">
    <location>
        <begin position="293"/>
        <end position="313"/>
    </location>
</feature>
<dbReference type="InterPro" id="IPR036412">
    <property type="entry name" value="HAD-like_sf"/>
</dbReference>
<dbReference type="SFLD" id="SFLDG00002">
    <property type="entry name" value="C1.7:_P-type_atpase_like"/>
    <property type="match status" value="1"/>
</dbReference>
<dbReference type="Gene3D" id="3.30.70.100">
    <property type="match status" value="3"/>
</dbReference>
<dbReference type="InterPro" id="IPR018303">
    <property type="entry name" value="ATPase_P-typ_P_site"/>
</dbReference>
<keyword evidence="7" id="KW-0677">Repeat</keyword>
<evidence type="ECO:0000256" key="2">
    <source>
        <dbReference type="ARBA" id="ARBA00006024"/>
    </source>
</evidence>
<keyword evidence="9" id="KW-0187">Copper transport</keyword>
<evidence type="ECO:0000256" key="3">
    <source>
        <dbReference type="ARBA" id="ARBA00012517"/>
    </source>
</evidence>
<evidence type="ECO:0000259" key="19">
    <source>
        <dbReference type="PROSITE" id="PS50846"/>
    </source>
</evidence>
<keyword evidence="21" id="KW-1185">Reference proteome</keyword>
<evidence type="ECO:0000256" key="4">
    <source>
        <dbReference type="ARBA" id="ARBA00022448"/>
    </source>
</evidence>
<comment type="caution">
    <text evidence="20">The sequence shown here is derived from an EMBL/GenBank/DDBJ whole genome shotgun (WGS) entry which is preliminary data.</text>
</comment>
<dbReference type="InterPro" id="IPR017969">
    <property type="entry name" value="Heavy-metal-associated_CS"/>
</dbReference>
<evidence type="ECO:0000256" key="18">
    <source>
        <dbReference type="RuleBase" id="RU362081"/>
    </source>
</evidence>
<comment type="similarity">
    <text evidence="2 18">Belongs to the cation transport ATPase (P-type) (TC 3.A.3) family. Type IB subfamily.</text>
</comment>
<comment type="subcellular location">
    <subcellularLocation>
        <location evidence="1">Endomembrane system</location>
        <topology evidence="1">Multi-pass membrane protein</topology>
    </subcellularLocation>
    <subcellularLocation>
        <location evidence="18">Membrane</location>
    </subcellularLocation>
</comment>
<name>A0A1U7LKE6_NEOID</name>
<feature type="domain" description="HMA" evidence="19">
    <location>
        <begin position="3"/>
        <end position="69"/>
    </location>
</feature>
<feature type="domain" description="HMA" evidence="19">
    <location>
        <begin position="116"/>
        <end position="184"/>
    </location>
</feature>
<dbReference type="PROSITE" id="PS01047">
    <property type="entry name" value="HMA_1"/>
    <property type="match status" value="2"/>
</dbReference>
<keyword evidence="15" id="KW-0406">Ion transport</keyword>
<proteinExistence type="inferred from homology"/>
<keyword evidence="4" id="KW-0813">Transport</keyword>
<protein>
    <recommendedName>
        <fullName evidence="3">P-type Cu(+) transporter</fullName>
        <ecNumber evidence="3">7.2.2.8</ecNumber>
    </recommendedName>
    <alternativeName>
        <fullName evidence="17">Cu(2+)-ATPase</fullName>
    </alternativeName>
</protein>
<evidence type="ECO:0000256" key="11">
    <source>
        <dbReference type="ARBA" id="ARBA00022842"/>
    </source>
</evidence>
<dbReference type="GO" id="GO:0140581">
    <property type="term" value="F:P-type monovalent copper transporter activity"/>
    <property type="evidence" value="ECO:0007669"/>
    <property type="project" value="UniProtKB-EC"/>
</dbReference>